<dbReference type="PANTHER" id="PTHR30576">
    <property type="entry name" value="COLANIC BIOSYNTHESIS UDP-GLUCOSE LIPID CARRIER TRANSFERASE"/>
    <property type="match status" value="1"/>
</dbReference>
<dbReference type="EMBL" id="PVTE01000004">
    <property type="protein sequence ID" value="PRY43023.1"/>
    <property type="molecule type" value="Genomic_DNA"/>
</dbReference>
<keyword evidence="2" id="KW-1133">Transmembrane helix</keyword>
<protein>
    <submittedName>
        <fullName evidence="4">Putative colanic acid biosynthesis UDP-glucose lipid carrier transferase</fullName>
    </submittedName>
</protein>
<dbReference type="GO" id="GO:0016780">
    <property type="term" value="F:phosphotransferase activity, for other substituted phosphate groups"/>
    <property type="evidence" value="ECO:0007669"/>
    <property type="project" value="TreeGrafter"/>
</dbReference>
<dbReference type="PANTHER" id="PTHR30576:SF0">
    <property type="entry name" value="UNDECAPRENYL-PHOSPHATE N-ACETYLGALACTOSAMINYL 1-PHOSPHATE TRANSFERASE-RELATED"/>
    <property type="match status" value="1"/>
</dbReference>
<dbReference type="AlphaFoldDB" id="A0A2T0TBI0"/>
<evidence type="ECO:0000256" key="1">
    <source>
        <dbReference type="ARBA" id="ARBA00006464"/>
    </source>
</evidence>
<organism evidence="4 5">
    <name type="scientific">Spirosoma oryzae</name>
    <dbReference type="NCBI Taxonomy" id="1469603"/>
    <lineage>
        <taxon>Bacteria</taxon>
        <taxon>Pseudomonadati</taxon>
        <taxon>Bacteroidota</taxon>
        <taxon>Cytophagia</taxon>
        <taxon>Cytophagales</taxon>
        <taxon>Cytophagaceae</taxon>
        <taxon>Spirosoma</taxon>
    </lineage>
</organism>
<keyword evidence="4" id="KW-0808">Transferase</keyword>
<feature type="domain" description="Bacterial sugar transferase" evidence="3">
    <location>
        <begin position="31"/>
        <end position="215"/>
    </location>
</feature>
<dbReference type="OrthoDB" id="9774190at2"/>
<reference evidence="4 5" key="1">
    <citation type="submission" date="2018-03" db="EMBL/GenBank/DDBJ databases">
        <title>Genomic Encyclopedia of Archaeal and Bacterial Type Strains, Phase II (KMG-II): from individual species to whole genera.</title>
        <authorList>
            <person name="Goeker M."/>
        </authorList>
    </citation>
    <scope>NUCLEOTIDE SEQUENCE [LARGE SCALE GENOMIC DNA]</scope>
    <source>
        <strain evidence="4 5">DSM 28354</strain>
    </source>
</reference>
<dbReference type="RefSeq" id="WP_106136888.1">
    <property type="nucleotide sequence ID" value="NZ_PVTE01000004.1"/>
</dbReference>
<evidence type="ECO:0000313" key="4">
    <source>
        <dbReference type="EMBL" id="PRY43023.1"/>
    </source>
</evidence>
<evidence type="ECO:0000256" key="2">
    <source>
        <dbReference type="SAM" id="Phobius"/>
    </source>
</evidence>
<keyword evidence="5" id="KW-1185">Reference proteome</keyword>
<feature type="transmembrane region" description="Helical" evidence="2">
    <location>
        <begin position="36"/>
        <end position="58"/>
    </location>
</feature>
<dbReference type="Proteomes" id="UP000238375">
    <property type="component" value="Unassembled WGS sequence"/>
</dbReference>
<comment type="similarity">
    <text evidence="1">Belongs to the bacterial sugar transferase family.</text>
</comment>
<sequence>MLNVTLPSFTEHPLRQPPMRVPLTGRTDWIKRAFDIVVSLLLLLVILSWLLPLISLLVRLSSPGPALFMQLRMGRGGIPFRCLKFRTMTYSKDAEFRQAVRNDPRVTKLGAFLRRTSLDELPQLINVLLGQMSLVGPRPHPLRLDAQHWHTMPGYVDRYAVRPGITGLAQSRGSRGETAHPIQMAHRIRYDLLYIRKQSIGLDLQICFWTLLNMVRGDDKAW</sequence>
<name>A0A2T0TBI0_9BACT</name>
<keyword evidence="2" id="KW-0472">Membrane</keyword>
<evidence type="ECO:0000313" key="5">
    <source>
        <dbReference type="Proteomes" id="UP000238375"/>
    </source>
</evidence>
<keyword evidence="2" id="KW-0812">Transmembrane</keyword>
<comment type="caution">
    <text evidence="4">The sequence shown here is derived from an EMBL/GenBank/DDBJ whole genome shotgun (WGS) entry which is preliminary data.</text>
</comment>
<accession>A0A2T0TBI0</accession>
<evidence type="ECO:0000259" key="3">
    <source>
        <dbReference type="Pfam" id="PF02397"/>
    </source>
</evidence>
<proteinExistence type="inferred from homology"/>
<dbReference type="InterPro" id="IPR003362">
    <property type="entry name" value="Bact_transf"/>
</dbReference>
<gene>
    <name evidence="4" type="ORF">CLV58_104154</name>
</gene>
<dbReference type="Pfam" id="PF02397">
    <property type="entry name" value="Bac_transf"/>
    <property type="match status" value="1"/>
</dbReference>